<evidence type="ECO:0000313" key="1">
    <source>
        <dbReference type="EMBL" id="AQQ75443.1"/>
    </source>
</evidence>
<dbReference type="EMBL" id="KY229234">
    <property type="protein sequence ID" value="AQQ75443.1"/>
    <property type="molecule type" value="Genomic_DNA"/>
</dbReference>
<proteinExistence type="predicted"/>
<protein>
    <submittedName>
        <fullName evidence="1">Uncharacterized protein</fullName>
    </submittedName>
</protein>
<sequence>MSSKTVYNKNMVIQALLKVRGEIMQLYNFDQIDPDDCDRILRLLDKIIRIMRRSRI</sequence>
<reference evidence="1" key="1">
    <citation type="journal article" date="2017" name="MBio">
        <title>Viruses in the Oceanic Basement.</title>
        <authorList>
            <person name="Nigro O.D."/>
            <person name="Jungbluth S.P."/>
            <person name="Steward G.F."/>
            <person name="Rappe M.S."/>
        </authorList>
    </citation>
    <scope>NUCLEOTIDE SEQUENCE</scope>
    <source>
        <strain evidence="1">JdFRA1000001</strain>
    </source>
</reference>
<accession>A0A1S5Y330</accession>
<organism evidence="1">
    <name type="scientific">uncultured archaeal virus</name>
    <dbReference type="NCBI Taxonomy" id="1960247"/>
    <lineage>
        <taxon>Viruses</taxon>
        <taxon>environmental samples</taxon>
    </lineage>
</organism>
<name>A0A1S5Y330_9VIRU</name>
<gene>
    <name evidence="1" type="ORF">JdFRA1000001_10c</name>
</gene>